<dbReference type="InterPro" id="IPR001387">
    <property type="entry name" value="Cro/C1-type_HTH"/>
</dbReference>
<name>A0AAN7YPZ1_9MYCE</name>
<dbReference type="Gene3D" id="1.10.260.40">
    <property type="entry name" value="lambda repressor-like DNA-binding domains"/>
    <property type="match status" value="1"/>
</dbReference>
<keyword evidence="1" id="KW-0238">DNA-binding</keyword>
<dbReference type="Proteomes" id="UP001344447">
    <property type="component" value="Unassembled WGS sequence"/>
</dbReference>
<gene>
    <name evidence="3" type="ORF">RB653_010543</name>
</gene>
<proteinExistence type="predicted"/>
<dbReference type="PROSITE" id="PS50943">
    <property type="entry name" value="HTH_CROC1"/>
    <property type="match status" value="1"/>
</dbReference>
<dbReference type="FunFam" id="1.10.260.40:FF:000018">
    <property type="entry name" value="Multiprotein bridging factor 1"/>
    <property type="match status" value="1"/>
</dbReference>
<evidence type="ECO:0000313" key="4">
    <source>
        <dbReference type="Proteomes" id="UP001344447"/>
    </source>
</evidence>
<dbReference type="PANTHER" id="PTHR10245">
    <property type="entry name" value="ENDOTHELIAL DIFFERENTIATION-RELATED FACTOR 1 MULTIPROTEIN BRIDGING FACTOR 1"/>
    <property type="match status" value="1"/>
</dbReference>
<sequence length="104" mass="11368">MDVQTKYGAGQNKVIGGANQKKIVESEEDIALPELNPSVPQAIQRARNGLKMTQKELAFKINERPGVINEYESGSAIPSQAVLSKLERALNVKLRGKEIGKPLK</sequence>
<evidence type="ECO:0000259" key="2">
    <source>
        <dbReference type="PROSITE" id="PS50943"/>
    </source>
</evidence>
<evidence type="ECO:0000313" key="3">
    <source>
        <dbReference type="EMBL" id="KAK5575286.1"/>
    </source>
</evidence>
<keyword evidence="4" id="KW-1185">Reference proteome</keyword>
<dbReference type="SMART" id="SM00530">
    <property type="entry name" value="HTH_XRE"/>
    <property type="match status" value="1"/>
</dbReference>
<dbReference type="GO" id="GO:0003677">
    <property type="term" value="F:DNA binding"/>
    <property type="evidence" value="ECO:0007669"/>
    <property type="project" value="UniProtKB-KW"/>
</dbReference>
<dbReference type="InterPro" id="IPR010982">
    <property type="entry name" value="Lambda_DNA-bd_dom_sf"/>
</dbReference>
<organism evidence="3 4">
    <name type="scientific">Dictyostelium firmibasis</name>
    <dbReference type="NCBI Taxonomy" id="79012"/>
    <lineage>
        <taxon>Eukaryota</taxon>
        <taxon>Amoebozoa</taxon>
        <taxon>Evosea</taxon>
        <taxon>Eumycetozoa</taxon>
        <taxon>Dictyostelia</taxon>
        <taxon>Dictyosteliales</taxon>
        <taxon>Dictyosteliaceae</taxon>
        <taxon>Dictyostelium</taxon>
    </lineage>
</organism>
<reference evidence="3 4" key="1">
    <citation type="submission" date="2023-11" db="EMBL/GenBank/DDBJ databases">
        <title>Dfirmibasis_genome.</title>
        <authorList>
            <person name="Edelbroek B."/>
            <person name="Kjellin J."/>
            <person name="Jerlstrom-Hultqvist J."/>
            <person name="Soderbom F."/>
        </authorList>
    </citation>
    <scope>NUCLEOTIDE SEQUENCE [LARGE SCALE GENOMIC DNA]</scope>
    <source>
        <strain evidence="3 4">TNS-C-14</strain>
    </source>
</reference>
<dbReference type="AlphaFoldDB" id="A0AAN7YPZ1"/>
<dbReference type="PANTHER" id="PTHR10245:SF15">
    <property type="entry name" value="ENDOTHELIAL DIFFERENTIATION-RELATED FACTOR 1"/>
    <property type="match status" value="1"/>
</dbReference>
<evidence type="ECO:0000256" key="1">
    <source>
        <dbReference type="ARBA" id="ARBA00023125"/>
    </source>
</evidence>
<feature type="domain" description="HTH cro/C1-type" evidence="2">
    <location>
        <begin position="43"/>
        <end position="97"/>
    </location>
</feature>
<dbReference type="GO" id="GO:0005634">
    <property type="term" value="C:nucleus"/>
    <property type="evidence" value="ECO:0007669"/>
    <property type="project" value="TreeGrafter"/>
</dbReference>
<dbReference type="Pfam" id="PF01381">
    <property type="entry name" value="HTH_3"/>
    <property type="match status" value="1"/>
</dbReference>
<protein>
    <recommendedName>
        <fullName evidence="2">HTH cro/C1-type domain-containing protein</fullName>
    </recommendedName>
</protein>
<accession>A0AAN7YPZ1</accession>
<dbReference type="CDD" id="cd00093">
    <property type="entry name" value="HTH_XRE"/>
    <property type="match status" value="1"/>
</dbReference>
<dbReference type="EMBL" id="JAVFKY010000006">
    <property type="protein sequence ID" value="KAK5575286.1"/>
    <property type="molecule type" value="Genomic_DNA"/>
</dbReference>
<dbReference type="SUPFAM" id="SSF47413">
    <property type="entry name" value="lambda repressor-like DNA-binding domains"/>
    <property type="match status" value="1"/>
</dbReference>
<comment type="caution">
    <text evidence="3">The sequence shown here is derived from an EMBL/GenBank/DDBJ whole genome shotgun (WGS) entry which is preliminary data.</text>
</comment>